<feature type="compositionally biased region" description="Basic and acidic residues" evidence="2">
    <location>
        <begin position="1139"/>
        <end position="1150"/>
    </location>
</feature>
<dbReference type="PANTHER" id="PTHR48050:SF13">
    <property type="entry name" value="STEROL 3-BETA-GLUCOSYLTRANSFERASE UGT80A2"/>
    <property type="match status" value="1"/>
</dbReference>
<dbReference type="OrthoDB" id="5835829at2759"/>
<feature type="region of interest" description="Disordered" evidence="2">
    <location>
        <begin position="1180"/>
        <end position="1199"/>
    </location>
</feature>
<protein>
    <submittedName>
        <fullName evidence="5">UDP-Glycosyltransferase/glycogen phosphorylase</fullName>
    </submittedName>
</protein>
<feature type="compositionally biased region" description="Basic and acidic residues" evidence="2">
    <location>
        <begin position="1183"/>
        <end position="1199"/>
    </location>
</feature>
<dbReference type="GO" id="GO:0005975">
    <property type="term" value="P:carbohydrate metabolic process"/>
    <property type="evidence" value="ECO:0007669"/>
    <property type="project" value="InterPro"/>
</dbReference>
<keyword evidence="1" id="KW-0808">Transferase</keyword>
<dbReference type="CDD" id="cd03784">
    <property type="entry name" value="GT1_Gtf-like"/>
    <property type="match status" value="1"/>
</dbReference>
<accession>A0A9P4LFW9</accession>
<feature type="region of interest" description="Disordered" evidence="2">
    <location>
        <begin position="26"/>
        <end position="47"/>
    </location>
</feature>
<dbReference type="Pfam" id="PF06722">
    <property type="entry name" value="EryCIII-like_C"/>
    <property type="match status" value="1"/>
</dbReference>
<reference evidence="5" key="1">
    <citation type="journal article" date="2020" name="Stud. Mycol.">
        <title>101 Dothideomycetes genomes: a test case for predicting lifestyles and emergence of pathogens.</title>
        <authorList>
            <person name="Haridas S."/>
            <person name="Albert R."/>
            <person name="Binder M."/>
            <person name="Bloem J."/>
            <person name="Labutti K."/>
            <person name="Salamov A."/>
            <person name="Andreopoulos B."/>
            <person name="Baker S."/>
            <person name="Barry K."/>
            <person name="Bills G."/>
            <person name="Bluhm B."/>
            <person name="Cannon C."/>
            <person name="Castanera R."/>
            <person name="Culley D."/>
            <person name="Daum C."/>
            <person name="Ezra D."/>
            <person name="Gonzalez J."/>
            <person name="Henrissat B."/>
            <person name="Kuo A."/>
            <person name="Liang C."/>
            <person name="Lipzen A."/>
            <person name="Lutzoni F."/>
            <person name="Magnuson J."/>
            <person name="Mondo S."/>
            <person name="Nolan M."/>
            <person name="Ohm R."/>
            <person name="Pangilinan J."/>
            <person name="Park H.-J."/>
            <person name="Ramirez L."/>
            <person name="Alfaro M."/>
            <person name="Sun H."/>
            <person name="Tritt A."/>
            <person name="Yoshinaga Y."/>
            <person name="Zwiers L.-H."/>
            <person name="Turgeon B."/>
            <person name="Goodwin S."/>
            <person name="Spatafora J."/>
            <person name="Crous P."/>
            <person name="Grigoriev I."/>
        </authorList>
    </citation>
    <scope>NUCLEOTIDE SEQUENCE</scope>
    <source>
        <strain evidence="5">CBS 110217</strain>
    </source>
</reference>
<dbReference type="FunFam" id="3.40.50.2000:FF:000100">
    <property type="entry name" value="Glycosyltransferase family 1 protein"/>
    <property type="match status" value="1"/>
</dbReference>
<evidence type="ECO:0000256" key="1">
    <source>
        <dbReference type="ARBA" id="ARBA00022679"/>
    </source>
</evidence>
<gene>
    <name evidence="5" type="ORF">EK21DRAFT_105190</name>
</gene>
<feature type="region of interest" description="Disordered" evidence="2">
    <location>
        <begin position="976"/>
        <end position="1009"/>
    </location>
</feature>
<dbReference type="Proteomes" id="UP000799777">
    <property type="component" value="Unassembled WGS sequence"/>
</dbReference>
<evidence type="ECO:0000313" key="5">
    <source>
        <dbReference type="EMBL" id="KAF2023625.1"/>
    </source>
</evidence>
<feature type="compositionally biased region" description="Acidic residues" evidence="2">
    <location>
        <begin position="1122"/>
        <end position="1138"/>
    </location>
</feature>
<feature type="region of interest" description="Disordered" evidence="2">
    <location>
        <begin position="688"/>
        <end position="794"/>
    </location>
</feature>
<keyword evidence="6" id="KW-1185">Reference proteome</keyword>
<dbReference type="AlphaFoldDB" id="A0A9P4LFW9"/>
<dbReference type="Pfam" id="PF03033">
    <property type="entry name" value="Glyco_transf_28"/>
    <property type="match status" value="1"/>
</dbReference>
<dbReference type="SMART" id="SM00726">
    <property type="entry name" value="UIM"/>
    <property type="match status" value="3"/>
</dbReference>
<feature type="domain" description="Erythromycin biosynthesis protein CIII-like C-terminal" evidence="4">
    <location>
        <begin position="475"/>
        <end position="583"/>
    </location>
</feature>
<feature type="domain" description="Glycosyltransferase family 28 N-terminal" evidence="3">
    <location>
        <begin position="147"/>
        <end position="214"/>
    </location>
</feature>
<dbReference type="Pfam" id="PF02809">
    <property type="entry name" value="UIM"/>
    <property type="match status" value="3"/>
</dbReference>
<feature type="compositionally biased region" description="Basic and acidic residues" evidence="2">
    <location>
        <begin position="758"/>
        <end position="788"/>
    </location>
</feature>
<dbReference type="InterPro" id="IPR003903">
    <property type="entry name" value="UIM_dom"/>
</dbReference>
<sequence>MPTQFPSQKSRLVQETAVQQSMLQQTQAAIAAQTDPAGPTKDEGLLQNTDLINPDATEDDIPPPAYGEIYGEIRNEKDGLGTRAWVADDGRVNISIKQSNSRLSHLLNPVLYQYVQSAQDDIPPPFPYIPASLGGEEGIPPPPQLNIVIQVVGSRGDVQPFVALGKILKETYGHRVRLATHPNFKDFVEENDLEFFSIGGDPSQLMAFMVKNPSLMPGFRSLMDGDVGRRRKDVAEYIQGCWRSCYKAGDGMNSSARNDGSSESSADNLREEPAARSFVADCIIANPPSFAHIHCAEKLGIPLHIMFTMPYSPTQAFPHPLANIQSSNADPQLTNYLSYAMIELLSWQGLSDIINRFREKCLGLDPVSSIWGPGMLQRLKIPHTYCWSPALIPKPKDWGPHISIAGFYFLNLASNYTPAADLQAFLDAGPPPVYIGFGSIVLDDPNAMTELIFDAVRKTGRRVLLSKGWGGMGADQLQIPDGVFMLGNVPHDWLFKHVSCVVHHGGAGTTAAGISAGRPTLIVPFFGDQPFWGAMVARAGAGPDPIPHKQLTADKLGDAINFCLRPESLGRAKELASKIAAERGSDMGAQSFHQFLEPDRLRCSLAPSRPAAWRVKRTKVRLSALAVCTLVNENLLNFQDLKLFRPQEHYVDEGPWDPISGGFTACAGALGGMMMGLASIPSETWKALSPAERTRKQAQASESTIVSKSEASHVGKRLNSSILPGQGEPSSSAKDPSNLFGRSTPPSTIGSGSNPDSLHGESHAKQDEPSRSRFRSRNESDSGKDLDMMRSSGMSKGAGRVLKAIVQAPVDLTVNATRGMHNMPKLWGDDTVRPQERVSDMKSGFRAVGREFGFGWYDGLTGLVTQPWKGAQKEGTSGFVKGLGKGIGGVLIKPFAGGVGIVGHMMQGVNKEVQKAFGSNAQSYIVASRVAQGHEEWLQSSDAEKEDVIVRWKLIQKFLKKGDSPDEMVKEVLEAQRKNNTGEKDPRQHFGRTASYAQSAKSAAGPPLGPGRPVLAMSGPNQFLEAAGINQTIRPIARKALPGGAKENADVKWAVPENVSQLEYQRREAADHRASQQEMRQAIALSEGEFDRNASEALEYEKQLKRVMAQSLKEQKRRGSDSEWDSDSGLDDGEDDGVEWARERSGKMSEKAAAVAGVPPSYQRLPPNDQGHLAGTTQIEFEAQNHRKQGEKTTREKTEEEMMVEYVKKQSLLETHYQNKGKGHATVPEDWNHEDLQKALKLSMQGHEHDAEYRHGKAPGT</sequence>
<dbReference type="PANTHER" id="PTHR48050">
    <property type="entry name" value="STEROL 3-BETA-GLUCOSYLTRANSFERASE"/>
    <property type="match status" value="1"/>
</dbReference>
<dbReference type="EMBL" id="ML978334">
    <property type="protein sequence ID" value="KAF2023625.1"/>
    <property type="molecule type" value="Genomic_DNA"/>
</dbReference>
<name>A0A9P4LFW9_9PLEO</name>
<dbReference type="SUPFAM" id="SSF53756">
    <property type="entry name" value="UDP-Glycosyltransferase/glycogen phosphorylase"/>
    <property type="match status" value="1"/>
</dbReference>
<feature type="region of interest" description="Disordered" evidence="2">
    <location>
        <begin position="1111"/>
        <end position="1150"/>
    </location>
</feature>
<feature type="compositionally biased region" description="Polar residues" evidence="2">
    <location>
        <begin position="718"/>
        <end position="756"/>
    </location>
</feature>
<proteinExistence type="predicted"/>
<organism evidence="5 6">
    <name type="scientific">Setomelanomma holmii</name>
    <dbReference type="NCBI Taxonomy" id="210430"/>
    <lineage>
        <taxon>Eukaryota</taxon>
        <taxon>Fungi</taxon>
        <taxon>Dikarya</taxon>
        <taxon>Ascomycota</taxon>
        <taxon>Pezizomycotina</taxon>
        <taxon>Dothideomycetes</taxon>
        <taxon>Pleosporomycetidae</taxon>
        <taxon>Pleosporales</taxon>
        <taxon>Pleosporineae</taxon>
        <taxon>Phaeosphaeriaceae</taxon>
        <taxon>Setomelanomma</taxon>
    </lineage>
</organism>
<dbReference type="FunFam" id="3.40.50.2000:FF:000009">
    <property type="entry name" value="Sterol 3-beta-glucosyltransferase UGT80A2"/>
    <property type="match status" value="1"/>
</dbReference>
<evidence type="ECO:0000259" key="3">
    <source>
        <dbReference type="Pfam" id="PF03033"/>
    </source>
</evidence>
<evidence type="ECO:0000256" key="2">
    <source>
        <dbReference type="SAM" id="MobiDB-lite"/>
    </source>
</evidence>
<evidence type="ECO:0000313" key="6">
    <source>
        <dbReference type="Proteomes" id="UP000799777"/>
    </source>
</evidence>
<dbReference type="GO" id="GO:0016906">
    <property type="term" value="F:sterol 3-beta-glucosyltransferase activity"/>
    <property type="evidence" value="ECO:0007669"/>
    <property type="project" value="UniProtKB-ARBA"/>
</dbReference>
<feature type="compositionally biased region" description="Basic and acidic residues" evidence="2">
    <location>
        <begin position="976"/>
        <end position="988"/>
    </location>
</feature>
<comment type="caution">
    <text evidence="5">The sequence shown here is derived from an EMBL/GenBank/DDBJ whole genome shotgun (WGS) entry which is preliminary data.</text>
</comment>
<dbReference type="Gene3D" id="3.40.50.2000">
    <property type="entry name" value="Glycogen Phosphorylase B"/>
    <property type="match status" value="2"/>
</dbReference>
<feature type="compositionally biased region" description="Polar residues" evidence="2">
    <location>
        <begin position="697"/>
        <end position="709"/>
    </location>
</feature>
<dbReference type="InterPro" id="IPR010610">
    <property type="entry name" value="EryCIII-like_C"/>
</dbReference>
<evidence type="ECO:0000259" key="4">
    <source>
        <dbReference type="Pfam" id="PF06722"/>
    </source>
</evidence>
<dbReference type="InterPro" id="IPR002213">
    <property type="entry name" value="UDP_glucos_trans"/>
</dbReference>
<dbReference type="InterPro" id="IPR004276">
    <property type="entry name" value="GlycoTrans_28_N"/>
</dbReference>
<dbReference type="InterPro" id="IPR050426">
    <property type="entry name" value="Glycosyltransferase_28"/>
</dbReference>